<keyword evidence="3" id="KW-1185">Reference proteome</keyword>
<evidence type="ECO:0000256" key="1">
    <source>
        <dbReference type="SAM" id="Coils"/>
    </source>
</evidence>
<accession>A0A3N4KMU4</accession>
<dbReference type="InParanoid" id="A0A3N4KMU4"/>
<dbReference type="Proteomes" id="UP000277580">
    <property type="component" value="Unassembled WGS sequence"/>
</dbReference>
<evidence type="ECO:0000313" key="3">
    <source>
        <dbReference type="Proteomes" id="UP000277580"/>
    </source>
</evidence>
<dbReference type="AlphaFoldDB" id="A0A3N4KMU4"/>
<feature type="coiled-coil region" evidence="1">
    <location>
        <begin position="195"/>
        <end position="250"/>
    </location>
</feature>
<evidence type="ECO:0000313" key="2">
    <source>
        <dbReference type="EMBL" id="RPB10758.1"/>
    </source>
</evidence>
<sequence length="310" mass="34259">MASEDTWEYVPQPEWPTLTASLSLVPQGPYPVPTPVKTYFTTRSWRTIRALHRKRDYCYLVLFKRSSRVEVANLLGPRPYGADIDLARHSGKYDLNHECRFVITTTGYELGHIAAAFSGPTQDETIVDRCTRYGATTTSALVARLQTFLENYGPLPEDVDCGHELTEAHDLLTACLSALTAAPEPALPPTAAAEVENLQQRLEDAQFDALELQDYVEELQDSLKVAQDELEETQVEVVMACDQIRELQAKLARPPAPPKPKRRPAKAYSVANWRSSAIAPAPLTASTAAARPPVAVIPNSQPALKAKPLW</sequence>
<gene>
    <name evidence="2" type="ORF">P167DRAFT_546866</name>
</gene>
<reference evidence="2 3" key="1">
    <citation type="journal article" date="2018" name="Nat. Ecol. Evol.">
        <title>Pezizomycetes genomes reveal the molecular basis of ectomycorrhizal truffle lifestyle.</title>
        <authorList>
            <person name="Murat C."/>
            <person name="Payen T."/>
            <person name="Noel B."/>
            <person name="Kuo A."/>
            <person name="Morin E."/>
            <person name="Chen J."/>
            <person name="Kohler A."/>
            <person name="Krizsan K."/>
            <person name="Balestrini R."/>
            <person name="Da Silva C."/>
            <person name="Montanini B."/>
            <person name="Hainaut M."/>
            <person name="Levati E."/>
            <person name="Barry K.W."/>
            <person name="Belfiori B."/>
            <person name="Cichocki N."/>
            <person name="Clum A."/>
            <person name="Dockter R.B."/>
            <person name="Fauchery L."/>
            <person name="Guy J."/>
            <person name="Iotti M."/>
            <person name="Le Tacon F."/>
            <person name="Lindquist E.A."/>
            <person name="Lipzen A."/>
            <person name="Malagnac F."/>
            <person name="Mello A."/>
            <person name="Molinier V."/>
            <person name="Miyauchi S."/>
            <person name="Poulain J."/>
            <person name="Riccioni C."/>
            <person name="Rubini A."/>
            <person name="Sitrit Y."/>
            <person name="Splivallo R."/>
            <person name="Traeger S."/>
            <person name="Wang M."/>
            <person name="Zifcakova L."/>
            <person name="Wipf D."/>
            <person name="Zambonelli A."/>
            <person name="Paolocci F."/>
            <person name="Nowrousian M."/>
            <person name="Ottonello S."/>
            <person name="Baldrian P."/>
            <person name="Spatafora J.W."/>
            <person name="Henrissat B."/>
            <person name="Nagy L.G."/>
            <person name="Aury J.M."/>
            <person name="Wincker P."/>
            <person name="Grigoriev I.V."/>
            <person name="Bonfante P."/>
            <person name="Martin F.M."/>
        </authorList>
    </citation>
    <scope>NUCLEOTIDE SEQUENCE [LARGE SCALE GENOMIC DNA]</scope>
    <source>
        <strain evidence="2 3">CCBAS932</strain>
    </source>
</reference>
<protein>
    <submittedName>
        <fullName evidence="2">Uncharacterized protein</fullName>
    </submittedName>
</protein>
<proteinExistence type="predicted"/>
<organism evidence="2 3">
    <name type="scientific">Morchella conica CCBAS932</name>
    <dbReference type="NCBI Taxonomy" id="1392247"/>
    <lineage>
        <taxon>Eukaryota</taxon>
        <taxon>Fungi</taxon>
        <taxon>Dikarya</taxon>
        <taxon>Ascomycota</taxon>
        <taxon>Pezizomycotina</taxon>
        <taxon>Pezizomycetes</taxon>
        <taxon>Pezizales</taxon>
        <taxon>Morchellaceae</taxon>
        <taxon>Morchella</taxon>
    </lineage>
</organism>
<name>A0A3N4KMU4_9PEZI</name>
<dbReference type="EMBL" id="ML119140">
    <property type="protein sequence ID" value="RPB10758.1"/>
    <property type="molecule type" value="Genomic_DNA"/>
</dbReference>
<keyword evidence="1" id="KW-0175">Coiled coil</keyword>